<organism evidence="1 2">
    <name type="scientific">Pleurodeles waltl</name>
    <name type="common">Iberian ribbed newt</name>
    <dbReference type="NCBI Taxonomy" id="8319"/>
    <lineage>
        <taxon>Eukaryota</taxon>
        <taxon>Metazoa</taxon>
        <taxon>Chordata</taxon>
        <taxon>Craniata</taxon>
        <taxon>Vertebrata</taxon>
        <taxon>Euteleostomi</taxon>
        <taxon>Amphibia</taxon>
        <taxon>Batrachia</taxon>
        <taxon>Caudata</taxon>
        <taxon>Salamandroidea</taxon>
        <taxon>Salamandridae</taxon>
        <taxon>Pleurodelinae</taxon>
        <taxon>Pleurodeles</taxon>
    </lineage>
</organism>
<evidence type="ECO:0000313" key="1">
    <source>
        <dbReference type="EMBL" id="KAJ1209792.1"/>
    </source>
</evidence>
<dbReference type="AlphaFoldDB" id="A0AAV7WB07"/>
<gene>
    <name evidence="1" type="ORF">NDU88_005165</name>
</gene>
<proteinExistence type="predicted"/>
<evidence type="ECO:0000313" key="2">
    <source>
        <dbReference type="Proteomes" id="UP001066276"/>
    </source>
</evidence>
<dbReference type="Proteomes" id="UP001066276">
    <property type="component" value="Chromosome 1_2"/>
</dbReference>
<reference evidence="1" key="1">
    <citation type="journal article" date="2022" name="bioRxiv">
        <title>Sequencing and chromosome-scale assembly of the giantPleurodeles waltlgenome.</title>
        <authorList>
            <person name="Brown T."/>
            <person name="Elewa A."/>
            <person name="Iarovenko S."/>
            <person name="Subramanian E."/>
            <person name="Araus A.J."/>
            <person name="Petzold A."/>
            <person name="Susuki M."/>
            <person name="Suzuki K.-i.T."/>
            <person name="Hayashi T."/>
            <person name="Toyoda A."/>
            <person name="Oliveira C."/>
            <person name="Osipova E."/>
            <person name="Leigh N.D."/>
            <person name="Simon A."/>
            <person name="Yun M.H."/>
        </authorList>
    </citation>
    <scope>NUCLEOTIDE SEQUENCE</scope>
    <source>
        <strain evidence="1">20211129_DDA</strain>
        <tissue evidence="1">Liver</tissue>
    </source>
</reference>
<dbReference type="PROSITE" id="PS51257">
    <property type="entry name" value="PROKAR_LIPOPROTEIN"/>
    <property type="match status" value="1"/>
</dbReference>
<accession>A0AAV7WB07</accession>
<protein>
    <submittedName>
        <fullName evidence="1">Uncharacterized protein</fullName>
    </submittedName>
</protein>
<keyword evidence="2" id="KW-1185">Reference proteome</keyword>
<name>A0AAV7WB07_PLEWA</name>
<dbReference type="EMBL" id="JANPWB010000002">
    <property type="protein sequence ID" value="KAJ1209792.1"/>
    <property type="molecule type" value="Genomic_DNA"/>
</dbReference>
<comment type="caution">
    <text evidence="1">The sequence shown here is derived from an EMBL/GenBank/DDBJ whole genome shotgun (WGS) entry which is preliminary data.</text>
</comment>
<sequence>MDSKLDKLLVAINTTGACLEGKIESIVMELGLIGEDSKKVVARVSTLEARVQTLIAEYQAITCRLTDLEAQARQLTV</sequence>